<gene>
    <name evidence="12" type="ORF">AR543_04770</name>
</gene>
<dbReference type="SMART" id="SM00448">
    <property type="entry name" value="REC"/>
    <property type="match status" value="2"/>
</dbReference>
<feature type="compositionally biased region" description="Polar residues" evidence="8">
    <location>
        <begin position="482"/>
        <end position="501"/>
    </location>
</feature>
<dbReference type="InterPro" id="IPR001789">
    <property type="entry name" value="Sig_transdc_resp-reg_receiver"/>
</dbReference>
<evidence type="ECO:0000256" key="2">
    <source>
        <dbReference type="ARBA" id="ARBA00023012"/>
    </source>
</evidence>
<evidence type="ECO:0000313" key="13">
    <source>
        <dbReference type="Proteomes" id="UP000078148"/>
    </source>
</evidence>
<dbReference type="Proteomes" id="UP000078148">
    <property type="component" value="Chromosome"/>
</dbReference>
<dbReference type="PROSITE" id="PS50894">
    <property type="entry name" value="HPT"/>
    <property type="match status" value="1"/>
</dbReference>
<dbReference type="NCBIfam" id="TIGR00254">
    <property type="entry name" value="GGDEF"/>
    <property type="match status" value="1"/>
</dbReference>
<dbReference type="KEGG" id="pbv:AR543_04770"/>
<feature type="modified residue" description="4-aspartylphosphate" evidence="7">
    <location>
        <position position="162"/>
    </location>
</feature>
<evidence type="ECO:0000313" key="12">
    <source>
        <dbReference type="EMBL" id="ANF95393.1"/>
    </source>
</evidence>
<evidence type="ECO:0000256" key="3">
    <source>
        <dbReference type="ARBA" id="ARBA00023015"/>
    </source>
</evidence>
<dbReference type="PROSITE" id="PS50110">
    <property type="entry name" value="RESPONSE_REGULATORY"/>
    <property type="match status" value="2"/>
</dbReference>
<dbReference type="Pfam" id="PF00990">
    <property type="entry name" value="GGDEF"/>
    <property type="match status" value="1"/>
</dbReference>
<dbReference type="CDD" id="cd01949">
    <property type="entry name" value="GGDEF"/>
    <property type="match status" value="1"/>
</dbReference>
<feature type="modified residue" description="4-aspartylphosphate" evidence="7">
    <location>
        <position position="652"/>
    </location>
</feature>
<feature type="domain" description="Response regulatory" evidence="9">
    <location>
        <begin position="597"/>
        <end position="719"/>
    </location>
</feature>
<keyword evidence="4" id="KW-0238">DNA-binding</keyword>
<dbReference type="EMBL" id="CP013023">
    <property type="protein sequence ID" value="ANF95393.1"/>
    <property type="molecule type" value="Genomic_DNA"/>
</dbReference>
<dbReference type="InterPro" id="IPR011006">
    <property type="entry name" value="CheY-like_superfamily"/>
</dbReference>
<dbReference type="Gene3D" id="3.40.50.2300">
    <property type="match status" value="2"/>
</dbReference>
<proteinExistence type="predicted"/>
<dbReference type="GO" id="GO:0005829">
    <property type="term" value="C:cytosol"/>
    <property type="evidence" value="ECO:0007669"/>
    <property type="project" value="TreeGrafter"/>
</dbReference>
<evidence type="ECO:0000259" key="11">
    <source>
        <dbReference type="PROSITE" id="PS50894"/>
    </source>
</evidence>
<reference evidence="12 13" key="2">
    <citation type="journal article" date="2016" name="Int. J. Syst. Evol. Microbiol.">
        <title>Paenibacillus bovis sp. nov., isolated from raw yak (Bos grunniens) milk.</title>
        <authorList>
            <person name="Gao C."/>
            <person name="Han J."/>
            <person name="Liu Z."/>
            <person name="Xu X."/>
            <person name="Hang F."/>
            <person name="Wu Z."/>
        </authorList>
    </citation>
    <scope>NUCLEOTIDE SEQUENCE [LARGE SCALE GENOMIC DNA]</scope>
    <source>
        <strain evidence="12 13">BD3526</strain>
    </source>
</reference>
<dbReference type="OrthoDB" id="9759607at2"/>
<dbReference type="SUPFAM" id="SSF52172">
    <property type="entry name" value="CheY-like"/>
    <property type="match status" value="2"/>
</dbReference>
<name>A0A172ZD05_9BACL</name>
<feature type="modified residue" description="Phosphohistidine" evidence="6">
    <location>
        <position position="36"/>
    </location>
</feature>
<dbReference type="PANTHER" id="PTHR48111">
    <property type="entry name" value="REGULATOR OF RPOS"/>
    <property type="match status" value="1"/>
</dbReference>
<evidence type="ECO:0000259" key="10">
    <source>
        <dbReference type="PROSITE" id="PS50887"/>
    </source>
</evidence>
<dbReference type="SUPFAM" id="SSF47226">
    <property type="entry name" value="Histidine-containing phosphotransfer domain, HPT domain"/>
    <property type="match status" value="1"/>
</dbReference>
<dbReference type="CDD" id="cd17574">
    <property type="entry name" value="REC_OmpR"/>
    <property type="match status" value="2"/>
</dbReference>
<sequence length="724" mass="82243">MDKYQRLFIKQMKDKIKKMTLTGQTTPEPELYRLVHSAKGTSGTIGLDDWFGAAAELIDRLEPEGEKVWSAEQVRELLAPMVYLFLLADEDAEEDDVPANEPETQPAPVYQGTLLVVDDDTSLLQMLKDQLEQAGYMTFAASDGTRAMELFYNMKPDCIILDIMLHDKDGFELLQEIQARSEQYLIPVILISTSADRTTRMRAYASGADDFIGKPLDMEEFILRIRHQVQRRMKLNTLLMSDELTGAYNSTYFAQELVRHLQRLADHHEPAVLTLFDLDSFRHINERYGYAEGDRLLRYFSDLVRRSLGPQDIWARDRHDRFYLLQPGIREKEAVSFANQLLERLEREEHLIGPDSYRVTFSAGVLELKAGMTAQSCYDQILRIVAEAKRRHDGVMIVPERRRIAEVHPAHLFGETRSELSAATVRSNPESAETMSNVPDSVVEEEKHAANQVEALLSSVSSRIKKYADKKPIFSIDREEQSATPTVDPSRQLMPSEQETTGFDKSEPSVDPAGSAEGMLEEDHVLPGAVDQKISSVVESSLPLQTDMIREREATGESGGHRAMLEWVGYEEQTLVSRQVAEVEQAPVPPAGIKPWRLAIIDDDDLIRGMLSKRLGGLDIEHTLEIRTFSDGEDFFTDPWHGEDAQYVVILDRMMPRMNGMEVLRRIRNMETRANYMVLMLTSVGDDREVAEAIRAGTDDYLTKPFSIVELEARIRRLLGRMGL</sequence>
<protein>
    <recommendedName>
        <fullName evidence="14">Diguanylate cyclase</fullName>
    </recommendedName>
</protein>
<dbReference type="STRING" id="1616788.AR543_04770"/>
<dbReference type="InterPro" id="IPR043128">
    <property type="entry name" value="Rev_trsase/Diguanyl_cyclase"/>
</dbReference>
<evidence type="ECO:0000259" key="9">
    <source>
        <dbReference type="PROSITE" id="PS50110"/>
    </source>
</evidence>
<evidence type="ECO:0000256" key="5">
    <source>
        <dbReference type="ARBA" id="ARBA00023163"/>
    </source>
</evidence>
<dbReference type="PROSITE" id="PS50887">
    <property type="entry name" value="GGDEF"/>
    <property type="match status" value="1"/>
</dbReference>
<evidence type="ECO:0000256" key="4">
    <source>
        <dbReference type="ARBA" id="ARBA00023125"/>
    </source>
</evidence>
<dbReference type="SUPFAM" id="SSF55073">
    <property type="entry name" value="Nucleotide cyclase"/>
    <property type="match status" value="1"/>
</dbReference>
<dbReference type="GO" id="GO:0000156">
    <property type="term" value="F:phosphorelay response regulator activity"/>
    <property type="evidence" value="ECO:0007669"/>
    <property type="project" value="TreeGrafter"/>
</dbReference>
<reference evidence="13" key="1">
    <citation type="submission" date="2015-10" db="EMBL/GenBank/DDBJ databases">
        <title>Genome of Paenibacillus bovis sp. nov.</title>
        <authorList>
            <person name="Wu Z."/>
            <person name="Gao C."/>
            <person name="Liu Z."/>
            <person name="Zheng H."/>
        </authorList>
    </citation>
    <scope>NUCLEOTIDE SEQUENCE [LARGE SCALE GENOMIC DNA]</scope>
    <source>
        <strain evidence="13">BD3526</strain>
    </source>
</reference>
<feature type="domain" description="GGDEF" evidence="10">
    <location>
        <begin position="269"/>
        <end position="401"/>
    </location>
</feature>
<evidence type="ECO:0000256" key="7">
    <source>
        <dbReference type="PROSITE-ProRule" id="PRU00169"/>
    </source>
</evidence>
<dbReference type="InterPro" id="IPR008207">
    <property type="entry name" value="Sig_transdc_His_kin_Hpt_dom"/>
</dbReference>
<keyword evidence="2" id="KW-0902">Two-component regulatory system</keyword>
<dbReference type="PANTHER" id="PTHR48111:SF1">
    <property type="entry name" value="TWO-COMPONENT RESPONSE REGULATOR ORR33"/>
    <property type="match status" value="1"/>
</dbReference>
<feature type="domain" description="Response regulatory" evidence="9">
    <location>
        <begin position="113"/>
        <end position="229"/>
    </location>
</feature>
<dbReference type="GO" id="GO:0000976">
    <property type="term" value="F:transcription cis-regulatory region binding"/>
    <property type="evidence" value="ECO:0007669"/>
    <property type="project" value="TreeGrafter"/>
</dbReference>
<evidence type="ECO:0008006" key="14">
    <source>
        <dbReference type="Google" id="ProtNLM"/>
    </source>
</evidence>
<dbReference type="RefSeq" id="WP_060532285.1">
    <property type="nucleotide sequence ID" value="NZ_CP013023.1"/>
</dbReference>
<keyword evidence="1 7" id="KW-0597">Phosphoprotein</keyword>
<dbReference type="InterPro" id="IPR039420">
    <property type="entry name" value="WalR-like"/>
</dbReference>
<feature type="region of interest" description="Disordered" evidence="8">
    <location>
        <begin position="477"/>
        <end position="516"/>
    </location>
</feature>
<evidence type="ECO:0000256" key="1">
    <source>
        <dbReference type="ARBA" id="ARBA00022553"/>
    </source>
</evidence>
<keyword evidence="13" id="KW-1185">Reference proteome</keyword>
<dbReference type="SMART" id="SM00267">
    <property type="entry name" value="GGDEF"/>
    <property type="match status" value="1"/>
</dbReference>
<dbReference type="AlphaFoldDB" id="A0A172ZD05"/>
<dbReference type="Gene3D" id="3.30.70.270">
    <property type="match status" value="1"/>
</dbReference>
<dbReference type="InterPro" id="IPR000160">
    <property type="entry name" value="GGDEF_dom"/>
</dbReference>
<keyword evidence="5" id="KW-0804">Transcription</keyword>
<dbReference type="InterPro" id="IPR036641">
    <property type="entry name" value="HPT_dom_sf"/>
</dbReference>
<dbReference type="Pfam" id="PF00072">
    <property type="entry name" value="Response_reg"/>
    <property type="match status" value="2"/>
</dbReference>
<dbReference type="GO" id="GO:0006355">
    <property type="term" value="P:regulation of DNA-templated transcription"/>
    <property type="evidence" value="ECO:0007669"/>
    <property type="project" value="TreeGrafter"/>
</dbReference>
<evidence type="ECO:0000256" key="6">
    <source>
        <dbReference type="PROSITE-ProRule" id="PRU00110"/>
    </source>
</evidence>
<organism evidence="12 13">
    <name type="scientific">Paenibacillus bovis</name>
    <dbReference type="NCBI Taxonomy" id="1616788"/>
    <lineage>
        <taxon>Bacteria</taxon>
        <taxon>Bacillati</taxon>
        <taxon>Bacillota</taxon>
        <taxon>Bacilli</taxon>
        <taxon>Bacillales</taxon>
        <taxon>Paenibacillaceae</taxon>
        <taxon>Paenibacillus</taxon>
    </lineage>
</organism>
<evidence type="ECO:0000256" key="8">
    <source>
        <dbReference type="SAM" id="MobiDB-lite"/>
    </source>
</evidence>
<dbReference type="InterPro" id="IPR029787">
    <property type="entry name" value="Nucleotide_cyclase"/>
</dbReference>
<accession>A0A172ZD05</accession>
<dbReference type="GO" id="GO:0032993">
    <property type="term" value="C:protein-DNA complex"/>
    <property type="evidence" value="ECO:0007669"/>
    <property type="project" value="TreeGrafter"/>
</dbReference>
<keyword evidence="3" id="KW-0805">Transcription regulation</keyword>
<feature type="domain" description="HPt" evidence="11">
    <location>
        <begin position="1"/>
        <end position="95"/>
    </location>
</feature>